<dbReference type="EMBL" id="CADEAL010001367">
    <property type="protein sequence ID" value="CAB1431740.1"/>
    <property type="molecule type" value="Genomic_DNA"/>
</dbReference>
<feature type="region of interest" description="Disordered" evidence="1">
    <location>
        <begin position="1"/>
        <end position="82"/>
    </location>
</feature>
<comment type="caution">
    <text evidence="2">The sequence shown here is derived from an EMBL/GenBank/DDBJ whole genome shotgun (WGS) entry which is preliminary data.</text>
</comment>
<name>A0A9N7UJ87_PLEPL</name>
<protein>
    <submittedName>
        <fullName evidence="2">Uncharacterized protein</fullName>
    </submittedName>
</protein>
<organism evidence="2 3">
    <name type="scientific">Pleuronectes platessa</name>
    <name type="common">European plaice</name>
    <dbReference type="NCBI Taxonomy" id="8262"/>
    <lineage>
        <taxon>Eukaryota</taxon>
        <taxon>Metazoa</taxon>
        <taxon>Chordata</taxon>
        <taxon>Craniata</taxon>
        <taxon>Vertebrata</taxon>
        <taxon>Euteleostomi</taxon>
        <taxon>Actinopterygii</taxon>
        <taxon>Neopterygii</taxon>
        <taxon>Teleostei</taxon>
        <taxon>Neoteleostei</taxon>
        <taxon>Acanthomorphata</taxon>
        <taxon>Carangaria</taxon>
        <taxon>Pleuronectiformes</taxon>
        <taxon>Pleuronectoidei</taxon>
        <taxon>Pleuronectidae</taxon>
        <taxon>Pleuronectes</taxon>
    </lineage>
</organism>
<feature type="compositionally biased region" description="Basic residues" evidence="1">
    <location>
        <begin position="45"/>
        <end position="69"/>
    </location>
</feature>
<proteinExistence type="predicted"/>
<evidence type="ECO:0000256" key="1">
    <source>
        <dbReference type="SAM" id="MobiDB-lite"/>
    </source>
</evidence>
<sequence length="109" mass="12886">MKHFHKYRAPRCDSNYPFEDSPLRRGAEIKDNEGARRSEEEKEKKKEKKEKKKEKKTARDGFRKHRFVQQRHGGTSVLCPPPAANMKTQTSFCCVDWTVYLVPSARFQR</sequence>
<feature type="compositionally biased region" description="Basic and acidic residues" evidence="1">
    <location>
        <begin position="21"/>
        <end position="44"/>
    </location>
</feature>
<gene>
    <name evidence="2" type="ORF">PLEPLA_LOCUS19797</name>
</gene>
<dbReference type="AlphaFoldDB" id="A0A9N7UJ87"/>
<evidence type="ECO:0000313" key="2">
    <source>
        <dbReference type="EMBL" id="CAB1431740.1"/>
    </source>
</evidence>
<dbReference type="Proteomes" id="UP001153269">
    <property type="component" value="Unassembled WGS sequence"/>
</dbReference>
<keyword evidence="3" id="KW-1185">Reference proteome</keyword>
<reference evidence="2" key="1">
    <citation type="submission" date="2020-03" db="EMBL/GenBank/DDBJ databases">
        <authorList>
            <person name="Weist P."/>
        </authorList>
    </citation>
    <scope>NUCLEOTIDE SEQUENCE</scope>
</reference>
<evidence type="ECO:0000313" key="3">
    <source>
        <dbReference type="Proteomes" id="UP001153269"/>
    </source>
</evidence>
<accession>A0A9N7UJ87</accession>